<name>A0A0A9DS58_ARUDO</name>
<dbReference type="AlphaFoldDB" id="A0A0A9DS58"/>
<sequence length="27" mass="2845">MKLKHVNLFVASVCGNHGIVPNALLVA</sequence>
<proteinExistence type="predicted"/>
<organism evidence="1">
    <name type="scientific">Arundo donax</name>
    <name type="common">Giant reed</name>
    <name type="synonym">Donax arundinaceus</name>
    <dbReference type="NCBI Taxonomy" id="35708"/>
    <lineage>
        <taxon>Eukaryota</taxon>
        <taxon>Viridiplantae</taxon>
        <taxon>Streptophyta</taxon>
        <taxon>Embryophyta</taxon>
        <taxon>Tracheophyta</taxon>
        <taxon>Spermatophyta</taxon>
        <taxon>Magnoliopsida</taxon>
        <taxon>Liliopsida</taxon>
        <taxon>Poales</taxon>
        <taxon>Poaceae</taxon>
        <taxon>PACMAD clade</taxon>
        <taxon>Arundinoideae</taxon>
        <taxon>Arundineae</taxon>
        <taxon>Arundo</taxon>
    </lineage>
</organism>
<reference evidence="1" key="2">
    <citation type="journal article" date="2015" name="Data Brief">
        <title>Shoot transcriptome of the giant reed, Arundo donax.</title>
        <authorList>
            <person name="Barrero R.A."/>
            <person name="Guerrero F.D."/>
            <person name="Moolhuijzen P."/>
            <person name="Goolsby J.A."/>
            <person name="Tidwell J."/>
            <person name="Bellgard S.E."/>
            <person name="Bellgard M.I."/>
        </authorList>
    </citation>
    <scope>NUCLEOTIDE SEQUENCE</scope>
    <source>
        <tissue evidence="1">Shoot tissue taken approximately 20 cm above the soil surface</tissue>
    </source>
</reference>
<evidence type="ECO:0000313" key="1">
    <source>
        <dbReference type="EMBL" id="JAD89528.1"/>
    </source>
</evidence>
<protein>
    <submittedName>
        <fullName evidence="1">Uncharacterized protein</fullName>
    </submittedName>
</protein>
<reference evidence="1" key="1">
    <citation type="submission" date="2014-09" db="EMBL/GenBank/DDBJ databases">
        <authorList>
            <person name="Magalhaes I.L.F."/>
            <person name="Oliveira U."/>
            <person name="Santos F.R."/>
            <person name="Vidigal T.H.D.A."/>
            <person name="Brescovit A.D."/>
            <person name="Santos A.J."/>
        </authorList>
    </citation>
    <scope>NUCLEOTIDE SEQUENCE</scope>
    <source>
        <tissue evidence="1">Shoot tissue taken approximately 20 cm above the soil surface</tissue>
    </source>
</reference>
<dbReference type="EMBL" id="GBRH01208367">
    <property type="protein sequence ID" value="JAD89528.1"/>
    <property type="molecule type" value="Transcribed_RNA"/>
</dbReference>
<accession>A0A0A9DS58</accession>